<dbReference type="STRING" id="364200.SAMN04488515_2260"/>
<dbReference type="OrthoDB" id="9772295at2"/>
<feature type="chain" id="PRO_5011732679" evidence="1">
    <location>
        <begin position="28"/>
        <end position="545"/>
    </location>
</feature>
<gene>
    <name evidence="2" type="ORF">SAMN04488515_2260</name>
</gene>
<evidence type="ECO:0000313" key="3">
    <source>
        <dbReference type="Proteomes" id="UP000199167"/>
    </source>
</evidence>
<sequence>MFHLSRRSFHKAALASLVAGLAKSAFASSPSDILLNRLTFGARPGEEIGDLASWLDQQFSIPANPPDLKARLADAWLHIAFDAGMQESGATYAAVDEMRPLSALFRDPAEMLDLLDYEKPFNYRERIRPADEVVAASLIRAVHSEAQLREVITQFWHDHFSVNAYKDEATAVYFPTYDSILRANALGNFRELLGAVATSPAMLTYLNNDGSRASPANENYARELLELHTLGAEHYHNDLYDDWAAVPGARDGLAKGYIDQDVYEVARAFTGWTVGDGRWVDEGVETPRTGRFAYVESWHDPYQKRILATEFPPNAGPMEDGRRVLDLLAYHPATARFVTRKFLLRLGIESPSDAYHARVASMFRSTAKAPDQIAQVIRAIVLDDEFATTPQTKLRRPFEVLAALYRRTGASVASPQMTFTAYLQDAGWSQHAVRPPTGHSDRSEYWANTRTLNGTISMLLAAHEDWFEAADVAALERIPDGLRTWGDLGTYWTTRVCALDSVDPWIELMGVASSDPLPRDDPGWIRWAAQSAIVIAAVNPEFMVR</sequence>
<keyword evidence="3" id="KW-1185">Reference proteome</keyword>
<feature type="signal peptide" evidence="1">
    <location>
        <begin position="1"/>
        <end position="27"/>
    </location>
</feature>
<dbReference type="EMBL" id="FOIZ01000001">
    <property type="protein sequence ID" value="SEW31837.1"/>
    <property type="molecule type" value="Genomic_DNA"/>
</dbReference>
<evidence type="ECO:0000313" key="2">
    <source>
        <dbReference type="EMBL" id="SEW31837.1"/>
    </source>
</evidence>
<name>A0A1I0QVW8_9RHOB</name>
<dbReference type="InterPro" id="IPR014917">
    <property type="entry name" value="DUF1800"/>
</dbReference>
<accession>A0A1I0QVW8</accession>
<reference evidence="2 3" key="1">
    <citation type="submission" date="2016-10" db="EMBL/GenBank/DDBJ databases">
        <authorList>
            <person name="de Groot N.N."/>
        </authorList>
    </citation>
    <scope>NUCLEOTIDE SEQUENCE [LARGE SCALE GENOMIC DNA]</scope>
    <source>
        <strain evidence="2 3">DSM 17925</strain>
    </source>
</reference>
<dbReference type="InterPro" id="IPR006311">
    <property type="entry name" value="TAT_signal"/>
</dbReference>
<dbReference type="AlphaFoldDB" id="A0A1I0QVW8"/>
<dbReference type="RefSeq" id="WP_089994026.1">
    <property type="nucleotide sequence ID" value="NZ_FOIZ01000001.1"/>
</dbReference>
<dbReference type="Pfam" id="PF08811">
    <property type="entry name" value="DUF1800"/>
    <property type="match status" value="1"/>
</dbReference>
<evidence type="ECO:0000256" key="1">
    <source>
        <dbReference type="SAM" id="SignalP"/>
    </source>
</evidence>
<dbReference type="PROSITE" id="PS51318">
    <property type="entry name" value="TAT"/>
    <property type="match status" value="1"/>
</dbReference>
<proteinExistence type="predicted"/>
<dbReference type="Proteomes" id="UP000199167">
    <property type="component" value="Unassembled WGS sequence"/>
</dbReference>
<organism evidence="2 3">
    <name type="scientific">Cognatiyoonia koreensis</name>
    <dbReference type="NCBI Taxonomy" id="364200"/>
    <lineage>
        <taxon>Bacteria</taxon>
        <taxon>Pseudomonadati</taxon>
        <taxon>Pseudomonadota</taxon>
        <taxon>Alphaproteobacteria</taxon>
        <taxon>Rhodobacterales</taxon>
        <taxon>Paracoccaceae</taxon>
        <taxon>Cognatiyoonia</taxon>
    </lineage>
</organism>
<keyword evidence="1" id="KW-0732">Signal</keyword>
<protein>
    <submittedName>
        <fullName evidence="2">Uncharacterized conserved protein, DUF1800 family</fullName>
    </submittedName>
</protein>